<keyword evidence="2" id="KW-1185">Reference proteome</keyword>
<dbReference type="RefSeq" id="WP_229659215.1">
    <property type="nucleotide sequence ID" value="NZ_BMME01000001.1"/>
</dbReference>
<sequence>MVIAPNGTSGRTDAAPILVAASTIEGTAMRKTTCTLLLPLLLFAGGEAGAQVHVDDCNVDSDYDFHLTERSVVLLDKRGSPHTVLMRQGRLFVDDRWVEVSAADARRLADYERQARAAMPLAANIAREATAIAFDALAEVAAGFGSDPEASRRRLADARQVLDAELAKAVGPTRFDRSNLGNAIGEAVAKVVPSLVGDIVGGALRAAFSGDAARLQRLENLDAQIEALVEPRARALEADAQALCRRMEALDAIDEALDYRLPDGGRLDLLEVSAAKGGRKR</sequence>
<gene>
    <name evidence="1" type="ORF">GCM10011394_24780</name>
</gene>
<organism evidence="1 2">
    <name type="scientific">Luteimonas terricola</name>
    <dbReference type="NCBI Taxonomy" id="645597"/>
    <lineage>
        <taxon>Bacteria</taxon>
        <taxon>Pseudomonadati</taxon>
        <taxon>Pseudomonadota</taxon>
        <taxon>Gammaproteobacteria</taxon>
        <taxon>Lysobacterales</taxon>
        <taxon>Lysobacteraceae</taxon>
        <taxon>Luteimonas</taxon>
    </lineage>
</organism>
<dbReference type="EMBL" id="BMME01000001">
    <property type="protein sequence ID" value="GGK14586.1"/>
    <property type="molecule type" value="Genomic_DNA"/>
</dbReference>
<evidence type="ECO:0000313" key="1">
    <source>
        <dbReference type="EMBL" id="GGK14586.1"/>
    </source>
</evidence>
<evidence type="ECO:0008006" key="3">
    <source>
        <dbReference type="Google" id="ProtNLM"/>
    </source>
</evidence>
<protein>
    <recommendedName>
        <fullName evidence="3">DUF2884 family protein</fullName>
    </recommendedName>
</protein>
<evidence type="ECO:0000313" key="2">
    <source>
        <dbReference type="Proteomes" id="UP000599009"/>
    </source>
</evidence>
<proteinExistence type="predicted"/>
<dbReference type="Proteomes" id="UP000599009">
    <property type="component" value="Unassembled WGS sequence"/>
</dbReference>
<comment type="caution">
    <text evidence="1">The sequence shown here is derived from an EMBL/GenBank/DDBJ whole genome shotgun (WGS) entry which is preliminary data.</text>
</comment>
<dbReference type="Pfam" id="PF11101">
    <property type="entry name" value="DUF2884"/>
    <property type="match status" value="1"/>
</dbReference>
<dbReference type="InterPro" id="IPR021307">
    <property type="entry name" value="DUF2884"/>
</dbReference>
<accession>A0ABQ2EMX1</accession>
<reference evidence="2" key="1">
    <citation type="journal article" date="2019" name="Int. J. Syst. Evol. Microbiol.">
        <title>The Global Catalogue of Microorganisms (GCM) 10K type strain sequencing project: providing services to taxonomists for standard genome sequencing and annotation.</title>
        <authorList>
            <consortium name="The Broad Institute Genomics Platform"/>
            <consortium name="The Broad Institute Genome Sequencing Center for Infectious Disease"/>
            <person name="Wu L."/>
            <person name="Ma J."/>
        </authorList>
    </citation>
    <scope>NUCLEOTIDE SEQUENCE [LARGE SCALE GENOMIC DNA]</scope>
    <source>
        <strain evidence="2">CGMCC 1.8985</strain>
    </source>
</reference>
<name>A0ABQ2EMX1_9GAMM</name>